<feature type="compositionally biased region" description="Basic residues" evidence="5">
    <location>
        <begin position="364"/>
        <end position="375"/>
    </location>
</feature>
<feature type="compositionally biased region" description="Pro residues" evidence="5">
    <location>
        <begin position="342"/>
        <end position="351"/>
    </location>
</feature>
<evidence type="ECO:0000313" key="8">
    <source>
        <dbReference type="Proteomes" id="UP000755585"/>
    </source>
</evidence>
<keyword evidence="8" id="KW-1185">Reference proteome</keyword>
<evidence type="ECO:0000313" key="7">
    <source>
        <dbReference type="EMBL" id="MBP2356020.1"/>
    </source>
</evidence>
<feature type="region of interest" description="Disordered" evidence="5">
    <location>
        <begin position="293"/>
        <end position="375"/>
    </location>
</feature>
<dbReference type="RefSeq" id="WP_209698606.1">
    <property type="nucleotide sequence ID" value="NZ_BAAAVU010000005.1"/>
</dbReference>
<keyword evidence="4" id="KW-0233">DNA recombination</keyword>
<keyword evidence="3" id="KW-0238">DNA-binding</keyword>
<proteinExistence type="inferred from homology"/>
<evidence type="ECO:0000256" key="4">
    <source>
        <dbReference type="ARBA" id="ARBA00023172"/>
    </source>
</evidence>
<dbReference type="PANTHER" id="PTHR30629">
    <property type="entry name" value="PROPHAGE INTEGRASE"/>
    <property type="match status" value="1"/>
</dbReference>
<dbReference type="InterPro" id="IPR011010">
    <property type="entry name" value="DNA_brk_join_enz"/>
</dbReference>
<gene>
    <name evidence="7" type="ORF">JOF29_007130</name>
</gene>
<feature type="compositionally biased region" description="Basic residues" evidence="5">
    <location>
        <begin position="322"/>
        <end position="336"/>
    </location>
</feature>
<name>A0ABS4UWK9_9ACTN</name>
<dbReference type="Gene3D" id="1.10.443.10">
    <property type="entry name" value="Intergrase catalytic core"/>
    <property type="match status" value="1"/>
</dbReference>
<sequence>MPRTPLPIGTWGEISTRTLKTTKNGKNGKNGKSAKHLAHARFRDHDGKVRAVTATGTTKTAARTALLLKLQNRARTNHSGDLSTNHKVNHLLDLSERRFAGLVADGTRSPTTLATDRRALNNHVRPAIGELHIGEATTQRLDTVLTDIKHHAGAPTARTCRAVISGAMKLAVRYGAITVNPAREVDTIETKPKNPPRALTTKEVTLLQKTLTTDGNALQADLPDLVTFMLGTGVRVGEALAVLWNQVNLDTGKVEITHTIARPPGEGLIRKTTKSRTGERVVSLPIWAATSLRAPHHRHPSRRPSLPQLDRRLPRPFQHPPSRPHRPIPRRQHRPTRAWPNAPRPPAPNRPPNRRPTRPSQSLHHPRHLHGPPTR</sequence>
<organism evidence="7 8">
    <name type="scientific">Kribbella aluminosa</name>
    <dbReference type="NCBI Taxonomy" id="416017"/>
    <lineage>
        <taxon>Bacteria</taxon>
        <taxon>Bacillati</taxon>
        <taxon>Actinomycetota</taxon>
        <taxon>Actinomycetes</taxon>
        <taxon>Propionibacteriales</taxon>
        <taxon>Kribbellaceae</taxon>
        <taxon>Kribbella</taxon>
    </lineage>
</organism>
<evidence type="ECO:0000256" key="2">
    <source>
        <dbReference type="ARBA" id="ARBA00022908"/>
    </source>
</evidence>
<accession>A0ABS4UWK9</accession>
<keyword evidence="2" id="KW-0229">DNA integration</keyword>
<dbReference type="InterPro" id="IPR010998">
    <property type="entry name" value="Integrase_recombinase_N"/>
</dbReference>
<dbReference type="Pfam" id="PF22022">
    <property type="entry name" value="Phage_int_M"/>
    <property type="match status" value="1"/>
</dbReference>
<evidence type="ECO:0000256" key="3">
    <source>
        <dbReference type="ARBA" id="ARBA00023125"/>
    </source>
</evidence>
<evidence type="ECO:0000256" key="1">
    <source>
        <dbReference type="ARBA" id="ARBA00008857"/>
    </source>
</evidence>
<dbReference type="Gene3D" id="1.10.150.130">
    <property type="match status" value="1"/>
</dbReference>
<reference evidence="7 8" key="1">
    <citation type="submission" date="2021-03" db="EMBL/GenBank/DDBJ databases">
        <title>Sequencing the genomes of 1000 actinobacteria strains.</title>
        <authorList>
            <person name="Klenk H.-P."/>
        </authorList>
    </citation>
    <scope>NUCLEOTIDE SEQUENCE [LARGE SCALE GENOMIC DNA]</scope>
    <source>
        <strain evidence="7 8">DSM 18824</strain>
    </source>
</reference>
<dbReference type="EMBL" id="JAGINT010000002">
    <property type="protein sequence ID" value="MBP2356020.1"/>
    <property type="molecule type" value="Genomic_DNA"/>
</dbReference>
<dbReference type="InterPro" id="IPR053876">
    <property type="entry name" value="Phage_int_M"/>
</dbReference>
<dbReference type="Proteomes" id="UP000755585">
    <property type="component" value="Unassembled WGS sequence"/>
</dbReference>
<evidence type="ECO:0000259" key="6">
    <source>
        <dbReference type="Pfam" id="PF22022"/>
    </source>
</evidence>
<evidence type="ECO:0000256" key="5">
    <source>
        <dbReference type="SAM" id="MobiDB-lite"/>
    </source>
</evidence>
<dbReference type="PANTHER" id="PTHR30629:SF2">
    <property type="entry name" value="PROPHAGE INTEGRASE INTS-RELATED"/>
    <property type="match status" value="1"/>
</dbReference>
<feature type="domain" description="Phage integrase central" evidence="6">
    <location>
        <begin position="108"/>
        <end position="185"/>
    </location>
</feature>
<dbReference type="SUPFAM" id="SSF56349">
    <property type="entry name" value="DNA breaking-rejoining enzymes"/>
    <property type="match status" value="1"/>
</dbReference>
<protein>
    <submittedName>
        <fullName evidence="7">Integrase</fullName>
    </submittedName>
</protein>
<comment type="caution">
    <text evidence="7">The sequence shown here is derived from an EMBL/GenBank/DDBJ whole genome shotgun (WGS) entry which is preliminary data.</text>
</comment>
<comment type="similarity">
    <text evidence="1">Belongs to the 'phage' integrase family.</text>
</comment>
<dbReference type="InterPro" id="IPR013762">
    <property type="entry name" value="Integrase-like_cat_sf"/>
</dbReference>
<dbReference type="InterPro" id="IPR050808">
    <property type="entry name" value="Phage_Integrase"/>
</dbReference>